<organism evidence="1 2">
    <name type="scientific">Pseudozyma hubeiensis (strain SY62)</name>
    <name type="common">Yeast</name>
    <dbReference type="NCBI Taxonomy" id="1305764"/>
    <lineage>
        <taxon>Eukaryota</taxon>
        <taxon>Fungi</taxon>
        <taxon>Dikarya</taxon>
        <taxon>Basidiomycota</taxon>
        <taxon>Ustilaginomycotina</taxon>
        <taxon>Ustilaginomycetes</taxon>
        <taxon>Ustilaginales</taxon>
        <taxon>Ustilaginaceae</taxon>
        <taxon>Pseudozyma</taxon>
    </lineage>
</organism>
<sequence length="137" mass="15684">MENRSPWRWDGDCWIDWFAFRRSTESKFNSCTTGNTERDTRSCATKGAKCQKAAVLLLHELQIQAKHANPEPSKSFLPSSALARILDQAVHVNNKESTIRLSAPLDLIDKLEQRYTELATRRTSADLGCQREFQSRQ</sequence>
<dbReference type="Proteomes" id="UP000014071">
    <property type="component" value="Unassembled WGS sequence"/>
</dbReference>
<protein>
    <submittedName>
        <fullName evidence="1">Uncharacterized protein</fullName>
    </submittedName>
</protein>
<reference evidence="2" key="1">
    <citation type="journal article" date="2013" name="Genome Announc.">
        <title>Draft genome sequence of the basidiomycetous yeast-like fungus Pseudozyma hubeiensis SY62, which produces an abundant amount of the biosurfactant mannosylerythritol lipids.</title>
        <authorList>
            <person name="Konishi M."/>
            <person name="Hatada Y."/>
            <person name="Horiuchi J."/>
        </authorList>
    </citation>
    <scope>NUCLEOTIDE SEQUENCE [LARGE SCALE GENOMIC DNA]</scope>
    <source>
        <strain evidence="2">SY62</strain>
    </source>
</reference>
<dbReference type="EMBL" id="DF238805">
    <property type="protein sequence ID" value="GAC96731.1"/>
    <property type="molecule type" value="Genomic_DNA"/>
</dbReference>
<proteinExistence type="predicted"/>
<keyword evidence="2" id="KW-1185">Reference proteome</keyword>
<evidence type="ECO:0000313" key="2">
    <source>
        <dbReference type="Proteomes" id="UP000014071"/>
    </source>
</evidence>
<name>R9P5V6_PSEHS</name>
<evidence type="ECO:0000313" key="1">
    <source>
        <dbReference type="EMBL" id="GAC96731.1"/>
    </source>
</evidence>
<dbReference type="RefSeq" id="XP_012190318.1">
    <property type="nucleotide sequence ID" value="XM_012334928.1"/>
</dbReference>
<dbReference type="AlphaFoldDB" id="R9P5V6"/>
<gene>
    <name evidence="1" type="ORF">PHSY_004315</name>
</gene>
<accession>R9P5V6</accession>
<dbReference type="HOGENOM" id="CLU_1866013_0_0_1"/>
<dbReference type="GeneID" id="24109597"/>